<reference evidence="2 3" key="1">
    <citation type="submission" date="2018-04" db="EMBL/GenBank/DDBJ databases">
        <title>Genomic Encyclopedia of Archaeal and Bacterial Type Strains, Phase II (KMG-II): from individual species to whole genera.</title>
        <authorList>
            <person name="Goeker M."/>
        </authorList>
    </citation>
    <scope>NUCLEOTIDE SEQUENCE [LARGE SCALE GENOMIC DNA]</scope>
    <source>
        <strain evidence="2 3">DSM 23082</strain>
    </source>
</reference>
<dbReference type="OrthoDB" id="333971at2"/>
<keyword evidence="1" id="KW-0732">Signal</keyword>
<dbReference type="SUPFAM" id="SSF56300">
    <property type="entry name" value="Metallo-dependent phosphatases"/>
    <property type="match status" value="1"/>
</dbReference>
<name>A0A2T6AM23_9FLAO</name>
<evidence type="ECO:0000313" key="3">
    <source>
        <dbReference type="Proteomes" id="UP000244174"/>
    </source>
</evidence>
<dbReference type="EMBL" id="QBKQ01000001">
    <property type="protein sequence ID" value="PTX44850.1"/>
    <property type="molecule type" value="Genomic_DNA"/>
</dbReference>
<dbReference type="AlphaFoldDB" id="A0A2T6AM23"/>
<gene>
    <name evidence="2" type="ORF">C8P64_0833</name>
</gene>
<dbReference type="InterPro" id="IPR029052">
    <property type="entry name" value="Metallo-depent_PP-like"/>
</dbReference>
<dbReference type="Proteomes" id="UP000244174">
    <property type="component" value="Unassembled WGS sequence"/>
</dbReference>
<evidence type="ECO:0000313" key="2">
    <source>
        <dbReference type="EMBL" id="PTX44850.1"/>
    </source>
</evidence>
<organism evidence="2 3">
    <name type="scientific">Christiangramia gaetbulicola</name>
    <dbReference type="NCBI Taxonomy" id="703340"/>
    <lineage>
        <taxon>Bacteria</taxon>
        <taxon>Pseudomonadati</taxon>
        <taxon>Bacteroidota</taxon>
        <taxon>Flavobacteriia</taxon>
        <taxon>Flavobacteriales</taxon>
        <taxon>Flavobacteriaceae</taxon>
        <taxon>Christiangramia</taxon>
    </lineage>
</organism>
<dbReference type="Gene3D" id="3.60.21.10">
    <property type="match status" value="1"/>
</dbReference>
<evidence type="ECO:0008006" key="4">
    <source>
        <dbReference type="Google" id="ProtNLM"/>
    </source>
</evidence>
<comment type="caution">
    <text evidence="2">The sequence shown here is derived from an EMBL/GenBank/DDBJ whole genome shotgun (WGS) entry which is preliminary data.</text>
</comment>
<sequence length="1206" mass="139281">MSHSILRTNPVVLKKTSLFSFLFLLAVSAVFGQDDQNQNKKVKHHSVYVTSNTGIRSDEANRELLSTIVEASKKEDSSSLVIVGNLVPKKGYPNKDKGRDEVKKYLKANLLDHIKDFKGNIIFTPGPNEWKKDAPDNIDDMESFLQDNSRAKFWPNDGCPIESESLSDKVQLIMIDSQWHLENWDDHPYINNKCEIKTRAQFREAFNDELEDAQKKTVLVAVYHPVLTQTKLTFLEKMVGLGEHTRRNPQLKELMGTLETLASQYQDVIFLSGKDRNLQYVQDDGIEQVISGVTQKPKKAKPEEDHGDFAAYEMGYAKIDINENGSSKVEFYELTPTGPEKIFTRQISRERPMLDEVYWPEERIGKTKVTSVYTEEETDKDGLYKALWGEHYRPLYSRKFEFPVLYLDTLPGNLEVLGAGGGHQSRSLGFVDDNDHEYTMRALKKSALQFLQTTVVTTHYVEDYLENTVAERYVQDFYTTAFPYGTFPAGKFMDELDIFHPNSSLYYVPKQEALGVYNEEYGDELYMFEAHVGGENKDLEIFGNADDILNTSDLFLEMREDKNGYVDEDMFIRARLLDMLMGDWDRHQGQYEWAEFEEEDGKKRYLPIAKDRDQVFSKTDGFILSLLRFGFPEFRAMEEYSEDVKRPKWFNIAGYPIDKAFIRNAEWEDWEQQVEYIQENITDEVIQEAFAVLPEDIANDPYVDEIKEIMKARRGNLEDIARDYYKHLAEFDMFTGTEDDDKFLITRKPDGITNVQLMNEDGKVIAEKTYDSHETREVWIYGLDGDDEFKIVGSGSKPLSLKVIGGEENDIYDFQNTRNAKLYDFKSKKNTIKTPGANKMLVDSYEINNYDPNKKRIRQYNLFPSADFNSDIGFKLGVKNVYTTYGLVRNPFTTRQNLILNYFFRTKGFEADYSAEFAHIFYNWNFGINAYYSSPNYTMNFFGIGNDTEYDPDDVSNSFNRVKMQQWRFAPSLIYRNTKGTSFTIKPLIESIEVGFDQDLFVSNRFTRANTIYNSQLYAGGDVIYNYKNKDRAAFPSRGVELDVTAGYKTNIDEYDNEFAYVRPMLSMDYPLHESGFAVIATKIGGEAIFGDNYEFYHGATLGGGNTNSLRGYRNDRFNGKYAFYQNLDLRSGITQFRTNFIPLRIGASLGFDYGRVWTEDDNSNQWHTNYGGSIFINAFKAFTGNIGYYVGDEGGRVNFTFNFDF</sequence>
<feature type="chain" id="PRO_5015519234" description="Calcineurin-like phosphoesterase family protein" evidence="1">
    <location>
        <begin position="33"/>
        <end position="1206"/>
    </location>
</feature>
<feature type="signal peptide" evidence="1">
    <location>
        <begin position="1"/>
        <end position="32"/>
    </location>
</feature>
<proteinExistence type="predicted"/>
<evidence type="ECO:0000256" key="1">
    <source>
        <dbReference type="SAM" id="SignalP"/>
    </source>
</evidence>
<dbReference type="RefSeq" id="WP_108170764.1">
    <property type="nucleotide sequence ID" value="NZ_QBKQ01000001.1"/>
</dbReference>
<keyword evidence="3" id="KW-1185">Reference proteome</keyword>
<accession>A0A2T6AM23</accession>
<protein>
    <recommendedName>
        <fullName evidence="4">Calcineurin-like phosphoesterase family protein</fullName>
    </recommendedName>
</protein>